<keyword evidence="2" id="KW-0720">Serine protease</keyword>
<dbReference type="PATRIC" id="fig|1423816.3.peg.1626"/>
<evidence type="ECO:0008006" key="6">
    <source>
        <dbReference type="Google" id="ProtNLM"/>
    </source>
</evidence>
<dbReference type="RefSeq" id="WP_010490042.1">
    <property type="nucleotide sequence ID" value="NZ_AZCT01000002.1"/>
</dbReference>
<protein>
    <recommendedName>
        <fullName evidence="6">Serine protease</fullName>
    </recommendedName>
</protein>
<sequence length="362" mass="38832">MKKLWLSIAILGALVLSLTHIPTVNVEASPVNVLNSANVHNLPKNDARMSNNMSPQQLLSEITRQYKYSYPTFKGEVKAYTPSQYRELKAGKSVQGITPEYLDKLPTRLSAINQVLKITGTIFPVANPNIAPFSSVGVISAWTSLANGVMIINSPYLSDFLKSDGSHSMNTAGGTGFSIGVNRIGTAAHMLYEEGHYISGAIINFGDSRPNHQGVGYGTLTRLMVPQSWINNSSATSNDYAAAIVSMNSGSMPAAFNLNTNPPNDTSAVSIGFPGDPQAGFVTQGVMIESRGTVTPWYKDPMGIYVSQDVSSYHGMSGGPLLDVNNTVIGINILAFHDDSGTENQWGFRRMNAGVAGFMLNS</sequence>
<dbReference type="Proteomes" id="UP000051984">
    <property type="component" value="Unassembled WGS sequence"/>
</dbReference>
<feature type="signal peptide" evidence="3">
    <location>
        <begin position="1"/>
        <end position="28"/>
    </location>
</feature>
<feature type="chain" id="PRO_5006403765" description="Serine protease" evidence="3">
    <location>
        <begin position="29"/>
        <end position="362"/>
    </location>
</feature>
<dbReference type="EMBL" id="AZCT01000002">
    <property type="protein sequence ID" value="KRK13348.1"/>
    <property type="molecule type" value="Genomic_DNA"/>
</dbReference>
<dbReference type="InterPro" id="IPR043504">
    <property type="entry name" value="Peptidase_S1_PA_chymotrypsin"/>
</dbReference>
<evidence type="ECO:0000256" key="2">
    <source>
        <dbReference type="ARBA" id="ARBA00022825"/>
    </source>
</evidence>
<proteinExistence type="predicted"/>
<dbReference type="PANTHER" id="PTHR15462">
    <property type="entry name" value="SERINE PROTEASE"/>
    <property type="match status" value="1"/>
</dbReference>
<organism evidence="4 5">
    <name type="scientific">Lacticaseibacillus zeae DSM 20178 = KCTC 3804</name>
    <dbReference type="NCBI Taxonomy" id="1423816"/>
    <lineage>
        <taxon>Bacteria</taxon>
        <taxon>Bacillati</taxon>
        <taxon>Bacillota</taxon>
        <taxon>Bacilli</taxon>
        <taxon>Lactobacillales</taxon>
        <taxon>Lactobacillaceae</taxon>
        <taxon>Lacticaseibacillus</taxon>
    </lineage>
</organism>
<name>A0A0R1F341_LACZE</name>
<reference evidence="4 5" key="1">
    <citation type="journal article" date="2015" name="Genome Announc.">
        <title>Expanding the biotechnology potential of lactobacilli through comparative genomics of 213 strains and associated genera.</title>
        <authorList>
            <person name="Sun Z."/>
            <person name="Harris H.M."/>
            <person name="McCann A."/>
            <person name="Guo C."/>
            <person name="Argimon S."/>
            <person name="Zhang W."/>
            <person name="Yang X."/>
            <person name="Jeffery I.B."/>
            <person name="Cooney J.C."/>
            <person name="Kagawa T.F."/>
            <person name="Liu W."/>
            <person name="Song Y."/>
            <person name="Salvetti E."/>
            <person name="Wrobel A."/>
            <person name="Rasinkangas P."/>
            <person name="Parkhill J."/>
            <person name="Rea M.C."/>
            <person name="O'Sullivan O."/>
            <person name="Ritari J."/>
            <person name="Douillard F.P."/>
            <person name="Paul Ross R."/>
            <person name="Yang R."/>
            <person name="Briner A.E."/>
            <person name="Felis G.E."/>
            <person name="de Vos W.M."/>
            <person name="Barrangou R."/>
            <person name="Klaenhammer T.R."/>
            <person name="Caufield P.W."/>
            <person name="Cui Y."/>
            <person name="Zhang H."/>
            <person name="O'Toole P.W."/>
        </authorList>
    </citation>
    <scope>NUCLEOTIDE SEQUENCE [LARGE SCALE GENOMIC DNA]</scope>
    <source>
        <strain evidence="4 5">DSM 20178</strain>
    </source>
</reference>
<gene>
    <name evidence="4" type="ORF">FD51_GL001557</name>
</gene>
<evidence type="ECO:0000313" key="5">
    <source>
        <dbReference type="Proteomes" id="UP000051984"/>
    </source>
</evidence>
<keyword evidence="2" id="KW-0378">Hydrolase</keyword>
<evidence type="ECO:0000256" key="1">
    <source>
        <dbReference type="ARBA" id="ARBA00022729"/>
    </source>
</evidence>
<keyword evidence="1 3" id="KW-0732">Signal</keyword>
<dbReference type="GO" id="GO:0008236">
    <property type="term" value="F:serine-type peptidase activity"/>
    <property type="evidence" value="ECO:0007669"/>
    <property type="project" value="UniProtKB-KW"/>
</dbReference>
<accession>A0A0R1F341</accession>
<dbReference type="AlphaFoldDB" id="A0A0R1F341"/>
<keyword evidence="2" id="KW-0645">Protease</keyword>
<dbReference type="InterPro" id="IPR009003">
    <property type="entry name" value="Peptidase_S1_PA"/>
</dbReference>
<evidence type="ECO:0000256" key="3">
    <source>
        <dbReference type="SAM" id="SignalP"/>
    </source>
</evidence>
<comment type="caution">
    <text evidence="4">The sequence shown here is derived from an EMBL/GenBank/DDBJ whole genome shotgun (WGS) entry which is preliminary data.</text>
</comment>
<dbReference type="Pfam" id="PF13365">
    <property type="entry name" value="Trypsin_2"/>
    <property type="match status" value="1"/>
</dbReference>
<dbReference type="Gene3D" id="2.40.10.10">
    <property type="entry name" value="Trypsin-like serine proteases"/>
    <property type="match status" value="2"/>
</dbReference>
<dbReference type="InterPro" id="IPR050966">
    <property type="entry name" value="Glutamyl_endopeptidase"/>
</dbReference>
<evidence type="ECO:0000313" key="4">
    <source>
        <dbReference type="EMBL" id="KRK13348.1"/>
    </source>
</evidence>
<dbReference type="SUPFAM" id="SSF50494">
    <property type="entry name" value="Trypsin-like serine proteases"/>
    <property type="match status" value="1"/>
</dbReference>
<dbReference type="PANTHER" id="PTHR15462:SF8">
    <property type="entry name" value="SERINE PROTEASE"/>
    <property type="match status" value="1"/>
</dbReference>